<dbReference type="AlphaFoldDB" id="A0A1H4HDP0"/>
<dbReference type="SUPFAM" id="SSF53756">
    <property type="entry name" value="UDP-Glycosyltransferase/glycogen phosphorylase"/>
    <property type="match status" value="1"/>
</dbReference>
<feature type="domain" description="Fucosyltransferase C-terminal" evidence="4">
    <location>
        <begin position="128"/>
        <end position="226"/>
    </location>
</feature>
<keyword evidence="2 5" id="KW-0328">Glycosyltransferase</keyword>
<dbReference type="Pfam" id="PF00852">
    <property type="entry name" value="Glyco_transf_10"/>
    <property type="match status" value="1"/>
</dbReference>
<sequence length="286" mass="33554">MKVKFFSDYERSENLLRRFTANYRVYDNEITFTTADDYDFAVAFNRSDETIRQGAKIITVIQEPSWSEAHQYKTFLRGSDYIIVHDTDLFERTNGVKLGGKIIESPSYMFYDDRIHHSFFAHTEDIKKQKKLSMIVSALYFSHANYRKRIAVLSKILDSDLDIDIYGRGFNISDPRYKGQIQYKHTALLPYEYSIAIENCNEKNYISEKFVDCTLCNTMPIYNGAPNISDVYDDRYFRTINIDSPGIVDEIREIISEPAPASAVNREIYFDRYNLYTKLKEIIFND</sequence>
<accession>A0A1H4HDP0</accession>
<evidence type="ECO:0000313" key="5">
    <source>
        <dbReference type="EMBL" id="SEB19904.1"/>
    </source>
</evidence>
<dbReference type="STRING" id="425514.SAMN05443550_11614"/>
<keyword evidence="6" id="KW-1185">Reference proteome</keyword>
<protein>
    <submittedName>
        <fullName evidence="5">Glycosyltransferase family 10 (Fucosyltransferase) C-term</fullName>
    </submittedName>
</protein>
<dbReference type="PANTHER" id="PTHR11929:SF220">
    <property type="entry name" value="FUCOSYLTRANSFERASE"/>
    <property type="match status" value="1"/>
</dbReference>
<evidence type="ECO:0000313" key="6">
    <source>
        <dbReference type="Proteomes" id="UP000198850"/>
    </source>
</evidence>
<comment type="similarity">
    <text evidence="1">Belongs to the glycosyltransferase 10 family.</text>
</comment>
<dbReference type="EMBL" id="FNRA01000016">
    <property type="protein sequence ID" value="SEB19904.1"/>
    <property type="molecule type" value="Genomic_DNA"/>
</dbReference>
<keyword evidence="3 5" id="KW-0808">Transferase</keyword>
<dbReference type="InterPro" id="IPR038577">
    <property type="entry name" value="GT10-like_C_sf"/>
</dbReference>
<evidence type="ECO:0000256" key="1">
    <source>
        <dbReference type="ARBA" id="ARBA00008919"/>
    </source>
</evidence>
<dbReference type="InterPro" id="IPR001503">
    <property type="entry name" value="Glyco_trans_10"/>
</dbReference>
<evidence type="ECO:0000259" key="4">
    <source>
        <dbReference type="Pfam" id="PF00852"/>
    </source>
</evidence>
<proteinExistence type="inferred from homology"/>
<dbReference type="RefSeq" id="WP_217631616.1">
    <property type="nucleotide sequence ID" value="NZ_FNRA01000016.1"/>
</dbReference>
<evidence type="ECO:0000256" key="2">
    <source>
        <dbReference type="ARBA" id="ARBA00022676"/>
    </source>
</evidence>
<dbReference type="InterPro" id="IPR055270">
    <property type="entry name" value="Glyco_tran_10_C"/>
</dbReference>
<dbReference type="GO" id="GO:0016020">
    <property type="term" value="C:membrane"/>
    <property type="evidence" value="ECO:0007669"/>
    <property type="project" value="InterPro"/>
</dbReference>
<gene>
    <name evidence="5" type="ORF">SAMN05443550_11614</name>
</gene>
<evidence type="ECO:0000256" key="3">
    <source>
        <dbReference type="ARBA" id="ARBA00022679"/>
    </source>
</evidence>
<reference evidence="5 6" key="1">
    <citation type="submission" date="2016-10" db="EMBL/GenBank/DDBJ databases">
        <authorList>
            <person name="de Groot N.N."/>
        </authorList>
    </citation>
    <scope>NUCLEOTIDE SEQUENCE [LARGE SCALE GENOMIC DNA]</scope>
    <source>
        <strain evidence="5 6">DSM 19033</strain>
    </source>
</reference>
<organism evidence="5 6">
    <name type="scientific">Pedobacter hartonius</name>
    <dbReference type="NCBI Taxonomy" id="425514"/>
    <lineage>
        <taxon>Bacteria</taxon>
        <taxon>Pseudomonadati</taxon>
        <taxon>Bacteroidota</taxon>
        <taxon>Sphingobacteriia</taxon>
        <taxon>Sphingobacteriales</taxon>
        <taxon>Sphingobacteriaceae</taxon>
        <taxon>Pedobacter</taxon>
    </lineage>
</organism>
<dbReference type="PANTHER" id="PTHR11929">
    <property type="entry name" value="ALPHA- 1,3 -FUCOSYLTRANSFERASE"/>
    <property type="match status" value="1"/>
</dbReference>
<dbReference type="Gene3D" id="3.40.50.11660">
    <property type="entry name" value="Glycosyl transferase family 10, C-terminal domain"/>
    <property type="match status" value="1"/>
</dbReference>
<dbReference type="Proteomes" id="UP000198850">
    <property type="component" value="Unassembled WGS sequence"/>
</dbReference>
<name>A0A1H4HDP0_9SPHI</name>
<dbReference type="GO" id="GO:0008417">
    <property type="term" value="F:fucosyltransferase activity"/>
    <property type="evidence" value="ECO:0007669"/>
    <property type="project" value="InterPro"/>
</dbReference>